<dbReference type="Proteomes" id="UP000538196">
    <property type="component" value="Unassembled WGS sequence"/>
</dbReference>
<dbReference type="EMBL" id="JACHVP010000002">
    <property type="protein sequence ID" value="MBB2967510.1"/>
    <property type="molecule type" value="Genomic_DNA"/>
</dbReference>
<comment type="caution">
    <text evidence="1">The sequence shown here is derived from an EMBL/GenBank/DDBJ whole genome shotgun (WGS) entry which is preliminary data.</text>
</comment>
<keyword evidence="2" id="KW-1185">Reference proteome</keyword>
<name>A0A7W4UWD3_LEIAQ</name>
<dbReference type="Gene3D" id="1.10.1670.10">
    <property type="entry name" value="Helix-hairpin-Helix base-excision DNA repair enzymes (C-terminal)"/>
    <property type="match status" value="1"/>
</dbReference>
<evidence type="ECO:0000313" key="2">
    <source>
        <dbReference type="Proteomes" id="UP000538196"/>
    </source>
</evidence>
<reference evidence="1 2" key="1">
    <citation type="submission" date="2020-08" db="EMBL/GenBank/DDBJ databases">
        <title>Sequencing the genomes of 1000 actinobacteria strains.</title>
        <authorList>
            <person name="Klenk H.-P."/>
        </authorList>
    </citation>
    <scope>NUCLEOTIDE SEQUENCE [LARGE SCALE GENOMIC DNA]</scope>
    <source>
        <strain evidence="1 2">DSM 20146</strain>
    </source>
</reference>
<gene>
    <name evidence="1" type="ORF">FHX33_002273</name>
</gene>
<evidence type="ECO:0000313" key="1">
    <source>
        <dbReference type="EMBL" id="MBB2967510.1"/>
    </source>
</evidence>
<dbReference type="InterPro" id="IPR023170">
    <property type="entry name" value="HhH_base_excis_C"/>
</dbReference>
<organism evidence="1 2">
    <name type="scientific">Leifsonia aquatica</name>
    <name type="common">Corynebacterium aquaticum</name>
    <dbReference type="NCBI Taxonomy" id="144185"/>
    <lineage>
        <taxon>Bacteria</taxon>
        <taxon>Bacillati</taxon>
        <taxon>Actinomycetota</taxon>
        <taxon>Actinomycetes</taxon>
        <taxon>Micrococcales</taxon>
        <taxon>Microbacteriaceae</taxon>
        <taxon>Leifsonia</taxon>
    </lineage>
</organism>
<sequence length="83" mass="9313">MKTASWIVRNHWASDEIAVLDVHVIRAGIAAGIFPKEADPRTGYRELEELFILWANTGDVSAATLDAVIWSEQAYWSRVQKGL</sequence>
<protein>
    <submittedName>
        <fullName evidence="1">Thermostable 8-oxoguanine DNA glycosylase</fullName>
    </submittedName>
</protein>
<dbReference type="AlphaFoldDB" id="A0A7W4UWD3"/>
<accession>A0A7W4UWD3</accession>
<proteinExistence type="predicted"/>